<dbReference type="Proteomes" id="UP000192330">
    <property type="component" value="Unassembled WGS sequence"/>
</dbReference>
<feature type="domain" description="Oxidoreductase molybdopterin-binding" evidence="2">
    <location>
        <begin position="63"/>
        <end position="132"/>
    </location>
</feature>
<dbReference type="RefSeq" id="WP_218673232.1">
    <property type="nucleotide sequence ID" value="NZ_FWYD01000016.1"/>
</dbReference>
<accession>A0A1W2DN57</accession>
<dbReference type="SUPFAM" id="SSF56524">
    <property type="entry name" value="Oxidoreductase molybdopterin-binding domain"/>
    <property type="match status" value="1"/>
</dbReference>
<dbReference type="EMBL" id="FWYD01000016">
    <property type="protein sequence ID" value="SMC98859.1"/>
    <property type="molecule type" value="Genomic_DNA"/>
</dbReference>
<organism evidence="3 4">
    <name type="scientific">Primorskyibacter flagellatus</name>
    <dbReference type="NCBI Taxonomy" id="1387277"/>
    <lineage>
        <taxon>Bacteria</taxon>
        <taxon>Pseudomonadati</taxon>
        <taxon>Pseudomonadota</taxon>
        <taxon>Alphaproteobacteria</taxon>
        <taxon>Rhodobacterales</taxon>
        <taxon>Roseobacteraceae</taxon>
        <taxon>Primorskyibacter</taxon>
    </lineage>
</organism>
<dbReference type="Gene3D" id="3.90.420.10">
    <property type="entry name" value="Oxidoreductase, molybdopterin-binding domain"/>
    <property type="match status" value="1"/>
</dbReference>
<feature type="signal peptide" evidence="1">
    <location>
        <begin position="1"/>
        <end position="21"/>
    </location>
</feature>
<proteinExistence type="predicted"/>
<dbReference type="AlphaFoldDB" id="A0A1W2DN57"/>
<gene>
    <name evidence="3" type="ORF">SAMN06295998_1164</name>
</gene>
<protein>
    <recommendedName>
        <fullName evidence="2">Oxidoreductase molybdopterin-binding domain-containing protein</fullName>
    </recommendedName>
</protein>
<dbReference type="Pfam" id="PF00174">
    <property type="entry name" value="Oxidored_molyb"/>
    <property type="match status" value="1"/>
</dbReference>
<keyword evidence="4" id="KW-1185">Reference proteome</keyword>
<evidence type="ECO:0000313" key="3">
    <source>
        <dbReference type="EMBL" id="SMC98859.1"/>
    </source>
</evidence>
<name>A0A1W2DN57_9RHOB</name>
<keyword evidence="1" id="KW-0732">Signal</keyword>
<evidence type="ECO:0000313" key="4">
    <source>
        <dbReference type="Proteomes" id="UP000192330"/>
    </source>
</evidence>
<dbReference type="InterPro" id="IPR000572">
    <property type="entry name" value="OxRdtase_Mopterin-bd_dom"/>
</dbReference>
<sequence>MFIKVAALACGLMLASIATSADQPALSLHVTGQFAKAPVTLDRAALDDLSAVTINTSTVITDGTHSFTGFLMRDLLDHLGATGTSVTAVALNDYSVEIPMNDFYDYDVIVATHMDGKALRRADKGPFWIVYPRDDHRALQDIRFDYRWVWQLYQLDVQ</sequence>
<feature type="chain" id="PRO_5013389027" description="Oxidoreductase molybdopterin-binding domain-containing protein" evidence="1">
    <location>
        <begin position="22"/>
        <end position="158"/>
    </location>
</feature>
<dbReference type="InterPro" id="IPR036374">
    <property type="entry name" value="OxRdtase_Mopterin-bd_sf"/>
</dbReference>
<dbReference type="STRING" id="1387277.SAMN06295998_1164"/>
<evidence type="ECO:0000259" key="2">
    <source>
        <dbReference type="Pfam" id="PF00174"/>
    </source>
</evidence>
<reference evidence="3 4" key="1">
    <citation type="submission" date="2017-04" db="EMBL/GenBank/DDBJ databases">
        <authorList>
            <person name="Afonso C.L."/>
            <person name="Miller P.J."/>
            <person name="Scott M.A."/>
            <person name="Spackman E."/>
            <person name="Goraichik I."/>
            <person name="Dimitrov K.M."/>
            <person name="Suarez D.L."/>
            <person name="Swayne D.E."/>
        </authorList>
    </citation>
    <scope>NUCLEOTIDE SEQUENCE [LARGE SCALE GENOMIC DNA]</scope>
    <source>
        <strain evidence="3 4">CGMCC 1.12644</strain>
    </source>
</reference>
<evidence type="ECO:0000256" key="1">
    <source>
        <dbReference type="SAM" id="SignalP"/>
    </source>
</evidence>